<feature type="transmembrane region" description="Helical" evidence="2">
    <location>
        <begin position="82"/>
        <end position="101"/>
    </location>
</feature>
<comment type="caution">
    <text evidence="3">The sequence shown here is derived from an EMBL/GenBank/DDBJ whole genome shotgun (WGS) entry which is preliminary data.</text>
</comment>
<evidence type="ECO:0000313" key="4">
    <source>
        <dbReference type="Proteomes" id="UP001596368"/>
    </source>
</evidence>
<keyword evidence="2" id="KW-1133">Transmembrane helix</keyword>
<gene>
    <name evidence="3" type="ORF">ACFQRB_10460</name>
</gene>
<dbReference type="GO" id="GO:0016787">
    <property type="term" value="F:hydrolase activity"/>
    <property type="evidence" value="ECO:0007669"/>
    <property type="project" value="UniProtKB-KW"/>
</dbReference>
<reference evidence="3 4" key="1">
    <citation type="journal article" date="2019" name="Int. J. Syst. Evol. Microbiol.">
        <title>The Global Catalogue of Microorganisms (GCM) 10K type strain sequencing project: providing services to taxonomists for standard genome sequencing and annotation.</title>
        <authorList>
            <consortium name="The Broad Institute Genomics Platform"/>
            <consortium name="The Broad Institute Genome Sequencing Center for Infectious Disease"/>
            <person name="Wu L."/>
            <person name="Ma J."/>
        </authorList>
    </citation>
    <scope>NUCLEOTIDE SEQUENCE [LARGE SCALE GENOMIC DNA]</scope>
    <source>
        <strain evidence="3 4">DT92</strain>
    </source>
</reference>
<dbReference type="AlphaFoldDB" id="A0ABD5XNZ6"/>
<dbReference type="EMBL" id="JBHSZG010000001">
    <property type="protein sequence ID" value="MFC7136799.1"/>
    <property type="molecule type" value="Genomic_DNA"/>
</dbReference>
<evidence type="ECO:0000313" key="3">
    <source>
        <dbReference type="EMBL" id="MFC7136799.1"/>
    </source>
</evidence>
<proteinExistence type="predicted"/>
<feature type="transmembrane region" description="Helical" evidence="2">
    <location>
        <begin position="203"/>
        <end position="224"/>
    </location>
</feature>
<evidence type="ECO:0000256" key="1">
    <source>
        <dbReference type="SAM" id="MobiDB-lite"/>
    </source>
</evidence>
<organism evidence="3 4">
    <name type="scientific">Halobaculum litoreum</name>
    <dbReference type="NCBI Taxonomy" id="3031998"/>
    <lineage>
        <taxon>Archaea</taxon>
        <taxon>Methanobacteriati</taxon>
        <taxon>Methanobacteriota</taxon>
        <taxon>Stenosarchaea group</taxon>
        <taxon>Halobacteria</taxon>
        <taxon>Halobacteriales</taxon>
        <taxon>Haloferacaceae</taxon>
        <taxon>Halobaculum</taxon>
    </lineage>
</organism>
<sequence>MYSMFVGHALAAFALVAVVARRRGQPPSRALAFGCVAGLFAAAPDVDIGYALVGVVSTLGTGAGALGLAESFWATGNVVHRAVTHSLVVAPAVALAAAAWVDGRTGARAAALALATGLVAVTAVVGGGLAALVTVAFVVTALALGEGIRRRTDIAARTTFWLALAGLVSHPFGDVFTGEPPALLYPFATEVLTARVALSADPVFHLLGAFAIELATVWAAVIVWTRLRAERDGRVVGPFDLPVGSTRGRSPARGTRRARSSSRRRRWICRTRSCSRCSPWGSSARCRSACADGDARRSPRSSRTPGSSGRCSPG</sequence>
<feature type="compositionally biased region" description="Low complexity" evidence="1">
    <location>
        <begin position="301"/>
        <end position="314"/>
    </location>
</feature>
<feature type="transmembrane region" description="Helical" evidence="2">
    <location>
        <begin position="48"/>
        <end position="70"/>
    </location>
</feature>
<keyword evidence="2" id="KW-0812">Transmembrane</keyword>
<keyword evidence="4" id="KW-1185">Reference proteome</keyword>
<keyword evidence="2" id="KW-0472">Membrane</keyword>
<accession>A0ABD5XNZ6</accession>
<name>A0ABD5XNZ6_9EURY</name>
<feature type="transmembrane region" description="Helical" evidence="2">
    <location>
        <begin position="154"/>
        <end position="173"/>
    </location>
</feature>
<dbReference type="Proteomes" id="UP001596368">
    <property type="component" value="Unassembled WGS sequence"/>
</dbReference>
<protein>
    <submittedName>
        <fullName evidence="3">Metal-dependent hydrolase</fullName>
    </submittedName>
</protein>
<feature type="region of interest" description="Disordered" evidence="1">
    <location>
        <begin position="278"/>
        <end position="314"/>
    </location>
</feature>
<feature type="transmembrane region" description="Helical" evidence="2">
    <location>
        <begin position="113"/>
        <end position="142"/>
    </location>
</feature>
<keyword evidence="3" id="KW-0378">Hydrolase</keyword>
<dbReference type="Pfam" id="PF04307">
    <property type="entry name" value="YdjM"/>
    <property type="match status" value="1"/>
</dbReference>
<dbReference type="InterPro" id="IPR007404">
    <property type="entry name" value="YdjM-like"/>
</dbReference>
<evidence type="ECO:0000256" key="2">
    <source>
        <dbReference type="SAM" id="Phobius"/>
    </source>
</evidence>